<dbReference type="AlphaFoldDB" id="A0AAV4RW90"/>
<name>A0AAV4RW90_CAEEX</name>
<dbReference type="InterPro" id="IPR036179">
    <property type="entry name" value="Ig-like_dom_sf"/>
</dbReference>
<organism evidence="2 3">
    <name type="scientific">Caerostris extrusa</name>
    <name type="common">Bark spider</name>
    <name type="synonym">Caerostris bankana</name>
    <dbReference type="NCBI Taxonomy" id="172846"/>
    <lineage>
        <taxon>Eukaryota</taxon>
        <taxon>Metazoa</taxon>
        <taxon>Ecdysozoa</taxon>
        <taxon>Arthropoda</taxon>
        <taxon>Chelicerata</taxon>
        <taxon>Arachnida</taxon>
        <taxon>Araneae</taxon>
        <taxon>Araneomorphae</taxon>
        <taxon>Entelegynae</taxon>
        <taxon>Araneoidea</taxon>
        <taxon>Araneidae</taxon>
        <taxon>Caerostris</taxon>
    </lineage>
</organism>
<protein>
    <submittedName>
        <fullName evidence="2">Irregular chiasm C-roughest protein</fullName>
    </submittedName>
</protein>
<dbReference type="SUPFAM" id="SSF48726">
    <property type="entry name" value="Immunoglobulin"/>
    <property type="match status" value="1"/>
</dbReference>
<reference evidence="2 3" key="1">
    <citation type="submission" date="2021-06" db="EMBL/GenBank/DDBJ databases">
        <title>Caerostris extrusa draft genome.</title>
        <authorList>
            <person name="Kono N."/>
            <person name="Arakawa K."/>
        </authorList>
    </citation>
    <scope>NUCLEOTIDE SEQUENCE [LARGE SCALE GENOMIC DNA]</scope>
</reference>
<dbReference type="PROSITE" id="PS50835">
    <property type="entry name" value="IG_LIKE"/>
    <property type="match status" value="1"/>
</dbReference>
<dbReference type="InterPro" id="IPR007110">
    <property type="entry name" value="Ig-like_dom"/>
</dbReference>
<gene>
    <name evidence="2" type="primary">rst</name>
    <name evidence="2" type="ORF">CEXT_142931</name>
</gene>
<dbReference type="InterPro" id="IPR013783">
    <property type="entry name" value="Ig-like_fold"/>
</dbReference>
<dbReference type="Proteomes" id="UP001054945">
    <property type="component" value="Unassembled WGS sequence"/>
</dbReference>
<proteinExistence type="predicted"/>
<accession>A0AAV4RW90</accession>
<evidence type="ECO:0000313" key="2">
    <source>
        <dbReference type="EMBL" id="GIY24707.1"/>
    </source>
</evidence>
<evidence type="ECO:0000259" key="1">
    <source>
        <dbReference type="PROSITE" id="PS50835"/>
    </source>
</evidence>
<dbReference type="Gene3D" id="2.60.40.10">
    <property type="entry name" value="Immunoglobulins"/>
    <property type="match status" value="1"/>
</dbReference>
<sequence length="199" mass="22167">MIYCSEFVRKQLWREWKAASGICHRTSRQDSNRGQTCRPAMSVLNKVGTLQWTRDGFGLGSDRELRGFPRYTMVGSDDEGDFSLHISSVTLEDNAMFQCQVGAADGVAGIRSRNAAFTVFGMAMHMEISIPSYSYVFGITYCSITGITYHPLQKIKPLPHSQINHIERAISATVVPSLIPSTCNHVPSPNIYPVKFSKN</sequence>
<comment type="caution">
    <text evidence="2">The sequence shown here is derived from an EMBL/GenBank/DDBJ whole genome shotgun (WGS) entry which is preliminary data.</text>
</comment>
<feature type="domain" description="Ig-like" evidence="1">
    <location>
        <begin position="36"/>
        <end position="118"/>
    </location>
</feature>
<dbReference type="EMBL" id="BPLR01008440">
    <property type="protein sequence ID" value="GIY24707.1"/>
    <property type="molecule type" value="Genomic_DNA"/>
</dbReference>
<evidence type="ECO:0000313" key="3">
    <source>
        <dbReference type="Proteomes" id="UP001054945"/>
    </source>
</evidence>
<keyword evidence="3" id="KW-1185">Reference proteome</keyword>